<dbReference type="Proteomes" id="UP000694255">
    <property type="component" value="Unassembled WGS sequence"/>
</dbReference>
<feature type="compositionally biased region" description="Low complexity" evidence="1">
    <location>
        <begin position="700"/>
        <end position="709"/>
    </location>
</feature>
<reference evidence="2 3" key="1">
    <citation type="journal article" date="2021" name="DNA Res.">
        <title>Genome analysis of Candida subhashii reveals its hybrid nature and dual mitochondrial genome conformations.</title>
        <authorList>
            <person name="Mixao V."/>
            <person name="Hegedusova E."/>
            <person name="Saus E."/>
            <person name="Pryszcz L.P."/>
            <person name="Cillingova A."/>
            <person name="Nosek J."/>
            <person name="Gabaldon T."/>
        </authorList>
    </citation>
    <scope>NUCLEOTIDE SEQUENCE [LARGE SCALE GENOMIC DNA]</scope>
    <source>
        <strain evidence="2 3">CBS 10753</strain>
    </source>
</reference>
<feature type="compositionally biased region" description="Pro residues" evidence="1">
    <location>
        <begin position="770"/>
        <end position="781"/>
    </location>
</feature>
<comment type="caution">
    <text evidence="2">The sequence shown here is derived from an EMBL/GenBank/DDBJ whole genome shotgun (WGS) entry which is preliminary data.</text>
</comment>
<dbReference type="GO" id="GO:0005739">
    <property type="term" value="C:mitochondrion"/>
    <property type="evidence" value="ECO:0007669"/>
    <property type="project" value="TreeGrafter"/>
</dbReference>
<feature type="compositionally biased region" description="Low complexity" evidence="1">
    <location>
        <begin position="1582"/>
        <end position="1594"/>
    </location>
</feature>
<feature type="compositionally biased region" description="Polar residues" evidence="1">
    <location>
        <begin position="1428"/>
        <end position="1468"/>
    </location>
</feature>
<feature type="compositionally biased region" description="Low complexity" evidence="1">
    <location>
        <begin position="476"/>
        <end position="487"/>
    </location>
</feature>
<dbReference type="PANTHER" id="PTHR43503:SF2">
    <property type="entry name" value="NEGATIVE REGULATOR OF SPORULATION MDS3-RELATED"/>
    <property type="match status" value="1"/>
</dbReference>
<feature type="compositionally biased region" description="Acidic residues" evidence="1">
    <location>
        <begin position="1160"/>
        <end position="1172"/>
    </location>
</feature>
<dbReference type="EMBL" id="JAGSYN010000173">
    <property type="protein sequence ID" value="KAG7662509.1"/>
    <property type="molecule type" value="Genomic_DNA"/>
</dbReference>
<feature type="region of interest" description="Disordered" evidence="1">
    <location>
        <begin position="613"/>
        <end position="755"/>
    </location>
</feature>
<feature type="compositionally biased region" description="Polar residues" evidence="1">
    <location>
        <begin position="648"/>
        <end position="662"/>
    </location>
</feature>
<dbReference type="GO" id="GO:0045454">
    <property type="term" value="P:cell redox homeostasis"/>
    <property type="evidence" value="ECO:0007669"/>
    <property type="project" value="TreeGrafter"/>
</dbReference>
<dbReference type="OrthoDB" id="10001928at2759"/>
<keyword evidence="3" id="KW-1185">Reference proteome</keyword>
<feature type="compositionally biased region" description="Basic residues" evidence="1">
    <location>
        <begin position="1598"/>
        <end position="1608"/>
    </location>
</feature>
<evidence type="ECO:0000313" key="3">
    <source>
        <dbReference type="Proteomes" id="UP000694255"/>
    </source>
</evidence>
<protein>
    <submittedName>
        <fullName evidence="2">MDS3</fullName>
    </submittedName>
</protein>
<feature type="compositionally biased region" description="Polar residues" evidence="1">
    <location>
        <begin position="1487"/>
        <end position="1505"/>
    </location>
</feature>
<gene>
    <name evidence="2" type="ORF">J8A68_003973</name>
</gene>
<feature type="region of interest" description="Disordered" evidence="1">
    <location>
        <begin position="769"/>
        <end position="945"/>
    </location>
</feature>
<feature type="region of interest" description="Disordered" evidence="1">
    <location>
        <begin position="1560"/>
        <end position="1614"/>
    </location>
</feature>
<name>A0A8J5UXQ8_9ASCO</name>
<feature type="compositionally biased region" description="Basic and acidic residues" evidence="1">
    <location>
        <begin position="1391"/>
        <end position="1400"/>
    </location>
</feature>
<dbReference type="RefSeq" id="XP_049262742.1">
    <property type="nucleotide sequence ID" value="XM_049407882.1"/>
</dbReference>
<feature type="region of interest" description="Disordered" evidence="1">
    <location>
        <begin position="1116"/>
        <end position="1180"/>
    </location>
</feature>
<feature type="compositionally biased region" description="Polar residues" evidence="1">
    <location>
        <begin position="926"/>
        <end position="943"/>
    </location>
</feature>
<feature type="compositionally biased region" description="Low complexity" evidence="1">
    <location>
        <begin position="1119"/>
        <end position="1132"/>
    </location>
</feature>
<sequence>MATLIPTASACHSLQLPPTEKDDRLNLNVRTGSASTLYNSLVFTYGGLTMGLELKDFTIEEIRDIFQSKINASATRYRSFDKYLSGELFYLSLIERVWTRVTFKTSTTTRPSPRLLHQLCAVNNCIYLFGGLTIPENQSQEKYLIPCNDLWEFNLEKNKWTCLHDGAHYHLDKAIPCPRYNHKITPISSLSFVNRKDHFGIFIGGGKDENSNMIYDNAIFDLVEKKYVGSQPIHLSVTSGKPTKDQQLGLTNFIANDDHLLNVDITKSMLIDFVEEVEAIQTVDGKGKLPSTTREESLVVYAPTQEGASNPLVSFKIGKMIKHGKPLPIHRKTAYKKQTNITIPFNLSYPSGGLFGQNVVITGFLENEFDISIFIYNKPTGKWSRMNIFCNHDYGSHRFWGGFAWQSHHKVILLGNYLTSRTSSSIRFFTLMITVSLPITNILASSELAGGHHHAADGTRIYHHRKLDDSSDECSTDSSSSAASGGDLESHESSIPDSTRHQSVTSVGTEKSNHTPISFTEYVHYAAPKQTFTTIRSVFPPAAITLGRNAFDRYGDLVSDFEIVSSNGDRIPVCLVVLMERWGRYFISLLSRGYVQAVDKFESDQAKGLFEGQRLRSKASNSSSTTGSASMKLSASGSSVASNEASSDNNTTQESTSPKSQSAKTTKEKEDADKKTKLHLSMHLPRTPKDAPQFRLPFQDSSESSSMDSPAPTNEKVPSPEPPGMRPNMASYSSAIDPHQTSTTTRKGSVASFQSSHSSLLTSHLQDIPPQLPLPVEPIPAVPVTSSFRSSSRKGSQDHSSPRASLIHTLTALRNIPSSGKSPRGSPFGSPRASISAQGNIIGSSGAGGGGGGSDLFSSPFPNLRPNPGRSPVGGTNRRKSTDAVNNPISPMDAAEPAKSSEVEPEQKPANNNNAAAAIFSNSSSDAPTRDSSLASSCDYSKVSSDDAASTSTAKYALNEKYSDRVFENALLNFEDIEVDKFRMEPSLIPRRLYLPWPTITVKAFCEYLYTGQIGNKWILAPTVLDNLLIAKFFRVPLLYDLISEVLFGIIGRKEAYIVGEGNKLKKKYFDLLEDIGIPIDPDFKFPLDEYEGFMDTVDDGYLDIALLKKTSKTHRRSTASTKKSTSTAFSSMRSDSIEPRGVGSTSTQGGSESRGVEDVVNEEEDEDDEISDDSKKSLEDEREYSLGYLDTYENSVPQIGSRSRSVFDKHSFMLQELKRAEAEAEKEDTTTINDDDQYEENANFTLEELVSPTAPVPSDYCVDLIFEASTIVSDLKLMLRAANLRAMTKILKRSRHDIEAAMAELEYQKGMAMSAKRNEELATATATAANASAASAASAAANASAPASANAPAATSATSAPAATSATSAASLATSVVAKSEETASSQTPSEKDDKDRKVTSPPSVLSSPSGYSDMHYASGETESRSSRNVSEIDLQSSTALKPSSSNNSVHTQKSTSRPSLSRTGSHASLRGISFTPFSKAKNKNESASDLTSMDKSVSEMGSSTHGIAKFRASILRGARSGEEFVGSSASSIKSGVAPSNASIITASGRKHGFFHIGHRKKETSGDESSLESARLERAASEVSISSGSKSDSGNNGKRKFGFRLKKSNNSNV</sequence>
<feature type="compositionally biased region" description="Gly residues" evidence="1">
    <location>
        <begin position="845"/>
        <end position="854"/>
    </location>
</feature>
<proteinExistence type="predicted"/>
<feature type="region of interest" description="Disordered" evidence="1">
    <location>
        <begin position="1377"/>
        <end position="1505"/>
    </location>
</feature>
<feature type="compositionally biased region" description="Low complexity" evidence="1">
    <location>
        <begin position="618"/>
        <end position="647"/>
    </location>
</feature>
<evidence type="ECO:0000313" key="2">
    <source>
        <dbReference type="EMBL" id="KAG7662509.1"/>
    </source>
</evidence>
<evidence type="ECO:0000256" key="1">
    <source>
        <dbReference type="SAM" id="MobiDB-lite"/>
    </source>
</evidence>
<feature type="compositionally biased region" description="Basic and acidic residues" evidence="1">
    <location>
        <begin position="488"/>
        <end position="500"/>
    </location>
</feature>
<feature type="compositionally biased region" description="Low complexity" evidence="1">
    <location>
        <begin position="1402"/>
        <end position="1414"/>
    </location>
</feature>
<accession>A0A8J5UXQ8</accession>
<organism evidence="2 3">
    <name type="scientific">[Candida] subhashii</name>
    <dbReference type="NCBI Taxonomy" id="561895"/>
    <lineage>
        <taxon>Eukaryota</taxon>
        <taxon>Fungi</taxon>
        <taxon>Dikarya</taxon>
        <taxon>Ascomycota</taxon>
        <taxon>Saccharomycotina</taxon>
        <taxon>Pichiomycetes</taxon>
        <taxon>Debaryomycetaceae</taxon>
        <taxon>Spathaspora</taxon>
    </lineage>
</organism>
<dbReference type="PANTHER" id="PTHR43503">
    <property type="entry name" value="MCG48959-RELATED"/>
    <property type="match status" value="1"/>
</dbReference>
<feature type="compositionally biased region" description="Basic and acidic residues" evidence="1">
    <location>
        <begin position="665"/>
        <end position="675"/>
    </location>
</feature>
<feature type="compositionally biased region" description="Low complexity" evidence="1">
    <location>
        <begin position="833"/>
        <end position="844"/>
    </location>
</feature>
<dbReference type="GO" id="GO:0005829">
    <property type="term" value="C:cytosol"/>
    <property type="evidence" value="ECO:0007669"/>
    <property type="project" value="TreeGrafter"/>
</dbReference>
<feature type="compositionally biased region" description="Low complexity" evidence="1">
    <location>
        <begin position="910"/>
        <end position="925"/>
    </location>
</feature>
<feature type="compositionally biased region" description="Polar residues" evidence="1">
    <location>
        <begin position="501"/>
        <end position="513"/>
    </location>
</feature>
<feature type="region of interest" description="Disordered" evidence="1">
    <location>
        <begin position="472"/>
        <end position="513"/>
    </location>
</feature>
<dbReference type="GeneID" id="73470773"/>
<feature type="compositionally biased region" description="Polar residues" evidence="1">
    <location>
        <begin position="730"/>
        <end position="754"/>
    </location>
</feature>